<name>A0AAV1RUS9_9ROSI</name>
<dbReference type="SUPFAM" id="SSF52058">
    <property type="entry name" value="L domain-like"/>
    <property type="match status" value="1"/>
</dbReference>
<keyword evidence="7" id="KW-0472">Membrane</keyword>
<dbReference type="InterPro" id="IPR032675">
    <property type="entry name" value="LRR_dom_sf"/>
</dbReference>
<dbReference type="GO" id="GO:0016020">
    <property type="term" value="C:membrane"/>
    <property type="evidence" value="ECO:0007669"/>
    <property type="project" value="UniProtKB-SubCell"/>
</dbReference>
<dbReference type="Gene3D" id="3.80.10.10">
    <property type="entry name" value="Ribonuclease Inhibitor"/>
    <property type="match status" value="2"/>
</dbReference>
<keyword evidence="3" id="KW-0812">Transmembrane</keyword>
<evidence type="ECO:0000259" key="11">
    <source>
        <dbReference type="Pfam" id="PF08263"/>
    </source>
</evidence>
<feature type="domain" description="Leucine-rich repeat-containing N-terminal plant-type" evidence="11">
    <location>
        <begin position="28"/>
        <end position="69"/>
    </location>
</feature>
<dbReference type="InterPro" id="IPR046956">
    <property type="entry name" value="RLP23-like"/>
</dbReference>
<reference evidence="12 13" key="1">
    <citation type="submission" date="2024-01" db="EMBL/GenBank/DDBJ databases">
        <authorList>
            <person name="Waweru B."/>
        </authorList>
    </citation>
    <scope>NUCLEOTIDE SEQUENCE [LARGE SCALE GENOMIC DNA]</scope>
</reference>
<evidence type="ECO:0000256" key="7">
    <source>
        <dbReference type="ARBA" id="ARBA00023136"/>
    </source>
</evidence>
<dbReference type="PANTHER" id="PTHR48063">
    <property type="entry name" value="LRR RECEPTOR-LIKE KINASE"/>
    <property type="match status" value="1"/>
</dbReference>
<comment type="subcellular location">
    <subcellularLocation>
        <location evidence="1">Membrane</location>
        <topology evidence="1">Single-pass type I membrane protein</topology>
    </subcellularLocation>
</comment>
<keyword evidence="4 10" id="KW-0732">Signal</keyword>
<dbReference type="Proteomes" id="UP001314170">
    <property type="component" value="Unassembled WGS sequence"/>
</dbReference>
<keyword evidence="6" id="KW-1133">Transmembrane helix</keyword>
<evidence type="ECO:0000256" key="2">
    <source>
        <dbReference type="ARBA" id="ARBA00022614"/>
    </source>
</evidence>
<dbReference type="EMBL" id="CAWUPB010001160">
    <property type="protein sequence ID" value="CAK7340459.1"/>
    <property type="molecule type" value="Genomic_DNA"/>
</dbReference>
<evidence type="ECO:0000256" key="3">
    <source>
        <dbReference type="ARBA" id="ARBA00022692"/>
    </source>
</evidence>
<keyword evidence="8" id="KW-0675">Receptor</keyword>
<gene>
    <name evidence="12" type="ORF">DCAF_LOCUS15541</name>
</gene>
<evidence type="ECO:0000256" key="8">
    <source>
        <dbReference type="ARBA" id="ARBA00023170"/>
    </source>
</evidence>
<comment type="caution">
    <text evidence="12">The sequence shown here is derived from an EMBL/GenBank/DDBJ whole genome shotgun (WGS) entry which is preliminary data.</text>
</comment>
<evidence type="ECO:0000256" key="6">
    <source>
        <dbReference type="ARBA" id="ARBA00022989"/>
    </source>
</evidence>
<evidence type="ECO:0000256" key="1">
    <source>
        <dbReference type="ARBA" id="ARBA00004479"/>
    </source>
</evidence>
<feature type="signal peptide" evidence="10">
    <location>
        <begin position="1"/>
        <end position="16"/>
    </location>
</feature>
<feature type="chain" id="PRO_5043976587" description="Leucine-rich repeat-containing N-terminal plant-type domain-containing protein" evidence="10">
    <location>
        <begin position="17"/>
        <end position="185"/>
    </location>
</feature>
<evidence type="ECO:0000256" key="4">
    <source>
        <dbReference type="ARBA" id="ARBA00022729"/>
    </source>
</evidence>
<dbReference type="InterPro" id="IPR013210">
    <property type="entry name" value="LRR_N_plant-typ"/>
</dbReference>
<keyword evidence="5" id="KW-0677">Repeat</keyword>
<keyword evidence="13" id="KW-1185">Reference proteome</keyword>
<evidence type="ECO:0000313" key="12">
    <source>
        <dbReference type="EMBL" id="CAK7340459.1"/>
    </source>
</evidence>
<evidence type="ECO:0000256" key="5">
    <source>
        <dbReference type="ARBA" id="ARBA00022737"/>
    </source>
</evidence>
<evidence type="ECO:0000256" key="10">
    <source>
        <dbReference type="SAM" id="SignalP"/>
    </source>
</evidence>
<evidence type="ECO:0000256" key="9">
    <source>
        <dbReference type="ARBA" id="ARBA00023180"/>
    </source>
</evidence>
<sequence>MRQILWVLMLVMMTLALLNIEQYHCCLEEERTGLLEIKAWINHPDGSSLPDWVENTDTDCCKWNGVQCDSTTNRVTKLNLFNEREDRRIGDLYLNASLFLPFKELKSLGLGSSGLVGCSENQGFEVLASELKKLEKLDLSGNTFNDSILSSLQGLSSLKILNLRSTKLTTISTGKVVNHTSNGIL</sequence>
<dbReference type="Pfam" id="PF08263">
    <property type="entry name" value="LRRNT_2"/>
    <property type="match status" value="1"/>
</dbReference>
<protein>
    <recommendedName>
        <fullName evidence="11">Leucine-rich repeat-containing N-terminal plant-type domain-containing protein</fullName>
    </recommendedName>
</protein>
<keyword evidence="9" id="KW-0325">Glycoprotein</keyword>
<evidence type="ECO:0000313" key="13">
    <source>
        <dbReference type="Proteomes" id="UP001314170"/>
    </source>
</evidence>
<dbReference type="AlphaFoldDB" id="A0AAV1RUS9"/>
<proteinExistence type="predicted"/>
<accession>A0AAV1RUS9</accession>
<keyword evidence="2" id="KW-0433">Leucine-rich repeat</keyword>
<dbReference type="PANTHER" id="PTHR48063:SF81">
    <property type="entry name" value="LEUCINE-RICH REPEAT-CONTAINING N-TERMINAL PLANT-TYPE DOMAIN-CONTAINING PROTEIN"/>
    <property type="match status" value="1"/>
</dbReference>
<organism evidence="12 13">
    <name type="scientific">Dovyalis caffra</name>
    <dbReference type="NCBI Taxonomy" id="77055"/>
    <lineage>
        <taxon>Eukaryota</taxon>
        <taxon>Viridiplantae</taxon>
        <taxon>Streptophyta</taxon>
        <taxon>Embryophyta</taxon>
        <taxon>Tracheophyta</taxon>
        <taxon>Spermatophyta</taxon>
        <taxon>Magnoliopsida</taxon>
        <taxon>eudicotyledons</taxon>
        <taxon>Gunneridae</taxon>
        <taxon>Pentapetalae</taxon>
        <taxon>rosids</taxon>
        <taxon>fabids</taxon>
        <taxon>Malpighiales</taxon>
        <taxon>Salicaceae</taxon>
        <taxon>Flacourtieae</taxon>
        <taxon>Dovyalis</taxon>
    </lineage>
</organism>